<reference evidence="1 2" key="1">
    <citation type="submission" date="2015-09" db="EMBL/GenBank/DDBJ databases">
        <authorList>
            <consortium name="Pathogen Informatics"/>
        </authorList>
    </citation>
    <scope>NUCLEOTIDE SEQUENCE [LARGE SCALE GENOMIC DNA]</scope>
    <source>
        <strain evidence="1 2">2789STDY5834878</strain>
    </source>
</reference>
<accession>A0A174ZJ45</accession>
<dbReference type="AlphaFoldDB" id="A0A174ZJ45"/>
<dbReference type="Proteomes" id="UP000095780">
    <property type="component" value="Unassembled WGS sequence"/>
</dbReference>
<protein>
    <submittedName>
        <fullName evidence="1">Uncharacterized protein</fullName>
    </submittedName>
</protein>
<sequence length="115" mass="12485">MGNIVETAKCRFCGQMTQIEADEKLTAAQAEEQATMTCNCTEAVEYQKERQRKEKAMMNVSALFGENAAPDKRCGEGIVNILKAAVEEIYTGGLAKVTLNLRGGGQSINFTECKG</sequence>
<organism evidence="1 2">
    <name type="scientific">Lachnospira eligens</name>
    <dbReference type="NCBI Taxonomy" id="39485"/>
    <lineage>
        <taxon>Bacteria</taxon>
        <taxon>Bacillati</taxon>
        <taxon>Bacillota</taxon>
        <taxon>Clostridia</taxon>
        <taxon>Lachnospirales</taxon>
        <taxon>Lachnospiraceae</taxon>
        <taxon>Lachnospira</taxon>
    </lineage>
</organism>
<name>A0A174ZJ45_9FIRM</name>
<dbReference type="RefSeq" id="WP_242854927.1">
    <property type="nucleotide sequence ID" value="NZ_CABIXW010000004.1"/>
</dbReference>
<gene>
    <name evidence="1" type="ORF">ERS852492_01747</name>
</gene>
<evidence type="ECO:0000313" key="2">
    <source>
        <dbReference type="Proteomes" id="UP000095780"/>
    </source>
</evidence>
<dbReference type="EMBL" id="CZBV01000004">
    <property type="protein sequence ID" value="CUQ85972.1"/>
    <property type="molecule type" value="Genomic_DNA"/>
</dbReference>
<proteinExistence type="predicted"/>
<evidence type="ECO:0000313" key="1">
    <source>
        <dbReference type="EMBL" id="CUQ85972.1"/>
    </source>
</evidence>